<gene>
    <name evidence="1" type="ORF">F938_01224</name>
</gene>
<evidence type="ECO:0000313" key="1">
    <source>
        <dbReference type="EMBL" id="ENV98165.1"/>
    </source>
</evidence>
<proteinExistence type="predicted"/>
<keyword evidence="2" id="KW-1185">Reference proteome</keyword>
<organism evidence="1 2">
    <name type="scientific">Acinetobacter bereziniae LMG 1003 = CIP 70.12</name>
    <dbReference type="NCBI Taxonomy" id="981324"/>
    <lineage>
        <taxon>Bacteria</taxon>
        <taxon>Pseudomonadati</taxon>
        <taxon>Pseudomonadota</taxon>
        <taxon>Gammaproteobacteria</taxon>
        <taxon>Moraxellales</taxon>
        <taxon>Moraxellaceae</taxon>
        <taxon>Acinetobacter</taxon>
    </lineage>
</organism>
<evidence type="ECO:0000313" key="2">
    <source>
        <dbReference type="Proteomes" id="UP000013251"/>
    </source>
</evidence>
<reference evidence="1 2" key="1">
    <citation type="submission" date="2013-02" db="EMBL/GenBank/DDBJ databases">
        <title>The Genome Sequence of Acinetobacter bereziniae CIP 70.12.</title>
        <authorList>
            <consortium name="The Broad Institute Genome Sequencing Platform"/>
            <consortium name="The Broad Institute Genome Sequencing Center for Infectious Disease"/>
            <person name="Cerqueira G."/>
            <person name="Feldgarden M."/>
            <person name="Courvalin P."/>
            <person name="Perichon B."/>
            <person name="Grillot-Courvalin C."/>
            <person name="Clermont D."/>
            <person name="Rocha E."/>
            <person name="Yoon E.-J."/>
            <person name="Nemec A."/>
            <person name="Walker B."/>
            <person name="Young S.K."/>
            <person name="Zeng Q."/>
            <person name="Gargeya S."/>
            <person name="Fitzgerald M."/>
            <person name="Haas B."/>
            <person name="Abouelleil A."/>
            <person name="Alvarado L."/>
            <person name="Arachchi H.M."/>
            <person name="Berlin A.M."/>
            <person name="Chapman S.B."/>
            <person name="Dewar J."/>
            <person name="Goldberg J."/>
            <person name="Griggs A."/>
            <person name="Gujja S."/>
            <person name="Hansen M."/>
            <person name="Howarth C."/>
            <person name="Imamovic A."/>
            <person name="Larimer J."/>
            <person name="McCowan C."/>
            <person name="Murphy C."/>
            <person name="Neiman D."/>
            <person name="Pearson M."/>
            <person name="Priest M."/>
            <person name="Roberts A."/>
            <person name="Saif S."/>
            <person name="Shea T."/>
            <person name="Sisk P."/>
            <person name="Sykes S."/>
            <person name="Wortman J."/>
            <person name="Nusbaum C."/>
            <person name="Birren B."/>
        </authorList>
    </citation>
    <scope>NUCLEOTIDE SEQUENCE [LARGE SCALE GENOMIC DNA]</scope>
    <source>
        <strain evidence="1 2">CIP 70.12</strain>
    </source>
</reference>
<dbReference type="RefSeq" id="WP_005030346.1">
    <property type="nucleotide sequence ID" value="NZ_KB849755.1"/>
</dbReference>
<dbReference type="Proteomes" id="UP000013251">
    <property type="component" value="Unassembled WGS sequence"/>
</dbReference>
<name>N9EZS2_ACIBZ</name>
<sequence length="55" mass="6673">MFKKACPSEVFDRIKYNKDADRFFPKKKYLDSQLETNVSHEITFAWEMWKIRALA</sequence>
<dbReference type="PATRIC" id="fig|1217650.3.peg.1200"/>
<accession>N9EZS2</accession>
<dbReference type="HOGENOM" id="CLU_3021285_0_0_6"/>
<comment type="caution">
    <text evidence="1">The sequence shown here is derived from an EMBL/GenBank/DDBJ whole genome shotgun (WGS) entry which is preliminary data.</text>
</comment>
<dbReference type="AlphaFoldDB" id="N9EZS2"/>
<protein>
    <submittedName>
        <fullName evidence="1">Uncharacterized protein</fullName>
    </submittedName>
</protein>
<dbReference type="EMBL" id="APQG01000017">
    <property type="protein sequence ID" value="ENV98165.1"/>
    <property type="molecule type" value="Genomic_DNA"/>
</dbReference>